<name>A0A7S3LI58_9STRA</name>
<feature type="domain" description="Integrase p58-like C-terminal" evidence="1">
    <location>
        <begin position="106"/>
        <end position="132"/>
    </location>
</feature>
<organism evidence="2">
    <name type="scientific">Aplanochytrium stocchinoi</name>
    <dbReference type="NCBI Taxonomy" id="215587"/>
    <lineage>
        <taxon>Eukaryota</taxon>
        <taxon>Sar</taxon>
        <taxon>Stramenopiles</taxon>
        <taxon>Bigyra</taxon>
        <taxon>Labyrinthulomycetes</taxon>
        <taxon>Thraustochytrida</taxon>
        <taxon>Thraustochytriidae</taxon>
        <taxon>Aplanochytrium</taxon>
    </lineage>
</organism>
<proteinExistence type="predicted"/>
<evidence type="ECO:0000313" key="2">
    <source>
        <dbReference type="EMBL" id="CAE0430853.1"/>
    </source>
</evidence>
<dbReference type="EMBL" id="HBIN01001903">
    <property type="protein sequence ID" value="CAE0430853.1"/>
    <property type="molecule type" value="Transcribed_RNA"/>
</dbReference>
<evidence type="ECO:0000259" key="1">
    <source>
        <dbReference type="Pfam" id="PF22938"/>
    </source>
</evidence>
<accession>A0A7S3LI58</accession>
<reference evidence="2" key="1">
    <citation type="submission" date="2021-01" db="EMBL/GenBank/DDBJ databases">
        <authorList>
            <person name="Corre E."/>
            <person name="Pelletier E."/>
            <person name="Niang G."/>
            <person name="Scheremetjew M."/>
            <person name="Finn R."/>
            <person name="Kale V."/>
            <person name="Holt S."/>
            <person name="Cochrane G."/>
            <person name="Meng A."/>
            <person name="Brown T."/>
            <person name="Cohen L."/>
        </authorList>
    </citation>
    <scope>NUCLEOTIDE SEQUENCE</scope>
    <source>
        <strain evidence="2">GSBS06</strain>
    </source>
</reference>
<dbReference type="Pfam" id="PF22938">
    <property type="entry name" value="Integrase_p58_C"/>
    <property type="match status" value="1"/>
</dbReference>
<dbReference type="AlphaFoldDB" id="A0A7S3LI58"/>
<protein>
    <recommendedName>
        <fullName evidence="1">Integrase p58-like C-terminal domain-containing protein</fullName>
    </recommendedName>
</protein>
<gene>
    <name evidence="2" type="ORF">ASTO00021_LOCUS1207</name>
</gene>
<dbReference type="InterPro" id="IPR054465">
    <property type="entry name" value="Integrase_p58-like_C"/>
</dbReference>
<sequence length="145" mass="16814">MAHNMNYCRTGGDVPFYLLYGVDPVNEFELDVSALRHLGRSREDLKRLQAIFNDTLAFIETEFAKSMKHQKFGTSDPNHLYEVTELVWWNPHNVKIKSSKFIRNLGPYRVVEKLGSTTYKVRHIVTGRIAVVPAQRLLRLHVCEN</sequence>